<dbReference type="PROSITE" id="PS00600">
    <property type="entry name" value="AA_TRANSFER_CLASS_3"/>
    <property type="match status" value="1"/>
</dbReference>
<dbReference type="PIRSF" id="PIRSF000521">
    <property type="entry name" value="Transaminase_4ab_Lys_Orn"/>
    <property type="match status" value="1"/>
</dbReference>
<dbReference type="InterPro" id="IPR049704">
    <property type="entry name" value="Aminotrans_3_PPA_site"/>
</dbReference>
<evidence type="ECO:0000313" key="4">
    <source>
        <dbReference type="EMBL" id="EDQ84248.1"/>
    </source>
</evidence>
<dbReference type="GO" id="GO:0030170">
    <property type="term" value="F:pyridoxal phosphate binding"/>
    <property type="evidence" value="ECO:0007669"/>
    <property type="project" value="InterPro"/>
</dbReference>
<dbReference type="SUPFAM" id="SSF53383">
    <property type="entry name" value="PLP-dependent transferases"/>
    <property type="match status" value="1"/>
</dbReference>
<sequence length="455" mass="49109">MEISHEPQRLHAQRRALTSAALSVSYATSAPLVIIRGTGCYLIDHAGQAYLDTRNNVPHLGHCHPAVVRAVQQQVATLNTNSRYLHPTYNDLCQRLLTTLPPALRDQYVVFLVNSGSEANDLALRLARAHTGAQHVAVLDHAYHGNTTATLELSPYKFLHPRYSALGQPSPPTHTHVLPVPSAARPGDPTRADPLRPLRHLCDQYDRQLAALFVESGMSVASVILPPPHYFQAAFAAVRAAGGLCVCDEVQTGLGRTGAWYAFEWADVTPDIITLGKPMGNGMPLAAVLCHRDIGATLARGPEYFNTFGGNTVSCAAGLAVLETLEADNLLAHATRVGAHLMSCLCKLQASLAQQHPELPCHIGDVRGRGLFVGVEFVTHIQHPTPATQAASHLCTQLRLQHHILTSLDGPHDNVMVIKPPMCFGIREANQLVRALRAELLAMPVDLTGVAPTPT</sequence>
<dbReference type="STRING" id="81824.A9VE21"/>
<dbReference type="RefSeq" id="XP_001750972.1">
    <property type="nucleotide sequence ID" value="XM_001750920.1"/>
</dbReference>
<dbReference type="Gene3D" id="3.90.1150.10">
    <property type="entry name" value="Aspartate Aminotransferase, domain 1"/>
    <property type="match status" value="1"/>
</dbReference>
<dbReference type="Gene3D" id="3.40.640.10">
    <property type="entry name" value="Type I PLP-dependent aspartate aminotransferase-like (Major domain)"/>
    <property type="match status" value="1"/>
</dbReference>
<dbReference type="PANTHER" id="PTHR45688">
    <property type="match status" value="1"/>
</dbReference>
<evidence type="ECO:0000313" key="5">
    <source>
        <dbReference type="Proteomes" id="UP000001357"/>
    </source>
</evidence>
<dbReference type="InterPro" id="IPR015424">
    <property type="entry name" value="PyrdxlP-dep_Trfase"/>
</dbReference>
<dbReference type="InterPro" id="IPR005814">
    <property type="entry name" value="Aminotrans_3"/>
</dbReference>
<dbReference type="AlphaFoldDB" id="A9VE21"/>
<comment type="similarity">
    <text evidence="1 3">Belongs to the class-III pyridoxal-phosphate-dependent aminotransferase family.</text>
</comment>
<dbReference type="OMA" id="GAIETMK"/>
<dbReference type="PANTHER" id="PTHR45688:SF13">
    <property type="entry name" value="ALANINE--GLYOXYLATE AMINOTRANSFERASE 2-LIKE"/>
    <property type="match status" value="1"/>
</dbReference>
<protein>
    <recommendedName>
        <fullName evidence="6">Acetylornithine transaminase</fullName>
    </recommendedName>
</protein>
<evidence type="ECO:0008006" key="6">
    <source>
        <dbReference type="Google" id="ProtNLM"/>
    </source>
</evidence>
<dbReference type="CDD" id="cd00610">
    <property type="entry name" value="OAT_like"/>
    <property type="match status" value="1"/>
</dbReference>
<evidence type="ECO:0000256" key="3">
    <source>
        <dbReference type="RuleBase" id="RU003560"/>
    </source>
</evidence>
<name>A9VE21_MONBE</name>
<evidence type="ECO:0000256" key="2">
    <source>
        <dbReference type="ARBA" id="ARBA00022898"/>
    </source>
</evidence>
<reference evidence="4 5" key="1">
    <citation type="journal article" date="2008" name="Nature">
        <title>The genome of the choanoflagellate Monosiga brevicollis and the origin of metazoans.</title>
        <authorList>
            <consortium name="JGI Sequencing"/>
            <person name="King N."/>
            <person name="Westbrook M.J."/>
            <person name="Young S.L."/>
            <person name="Kuo A."/>
            <person name="Abedin M."/>
            <person name="Chapman J."/>
            <person name="Fairclough S."/>
            <person name="Hellsten U."/>
            <person name="Isogai Y."/>
            <person name="Letunic I."/>
            <person name="Marr M."/>
            <person name="Pincus D."/>
            <person name="Putnam N."/>
            <person name="Rokas A."/>
            <person name="Wright K.J."/>
            <person name="Zuzow R."/>
            <person name="Dirks W."/>
            <person name="Good M."/>
            <person name="Goodstein D."/>
            <person name="Lemons D."/>
            <person name="Li W."/>
            <person name="Lyons J.B."/>
            <person name="Morris A."/>
            <person name="Nichols S."/>
            <person name="Richter D.J."/>
            <person name="Salamov A."/>
            <person name="Bork P."/>
            <person name="Lim W.A."/>
            <person name="Manning G."/>
            <person name="Miller W.T."/>
            <person name="McGinnis W."/>
            <person name="Shapiro H."/>
            <person name="Tjian R."/>
            <person name="Grigoriev I.V."/>
            <person name="Rokhsar D."/>
        </authorList>
    </citation>
    <scope>NUCLEOTIDE SEQUENCE [LARGE SCALE GENOMIC DNA]</scope>
    <source>
        <strain evidence="5">MX1 / ATCC 50154</strain>
    </source>
</reference>
<dbReference type="EMBL" id="CH991593">
    <property type="protein sequence ID" value="EDQ84248.1"/>
    <property type="molecule type" value="Genomic_DNA"/>
</dbReference>
<dbReference type="Proteomes" id="UP000001357">
    <property type="component" value="Unassembled WGS sequence"/>
</dbReference>
<dbReference type="eggNOG" id="KOG1403">
    <property type="taxonomic scope" value="Eukaryota"/>
</dbReference>
<dbReference type="GeneID" id="5896202"/>
<organism evidence="4 5">
    <name type="scientific">Monosiga brevicollis</name>
    <name type="common">Choanoflagellate</name>
    <dbReference type="NCBI Taxonomy" id="81824"/>
    <lineage>
        <taxon>Eukaryota</taxon>
        <taxon>Choanoflagellata</taxon>
        <taxon>Craspedida</taxon>
        <taxon>Salpingoecidae</taxon>
        <taxon>Monosiga</taxon>
    </lineage>
</organism>
<proteinExistence type="inferred from homology"/>
<keyword evidence="5" id="KW-1185">Reference proteome</keyword>
<dbReference type="FunCoup" id="A9VE21">
    <property type="interactions" value="285"/>
</dbReference>
<dbReference type="Pfam" id="PF00202">
    <property type="entry name" value="Aminotran_3"/>
    <property type="match status" value="1"/>
</dbReference>
<gene>
    <name evidence="4" type="ORF">MONBRDRAFT_30473</name>
</gene>
<dbReference type="InterPro" id="IPR015422">
    <property type="entry name" value="PyrdxlP-dep_Trfase_small"/>
</dbReference>
<dbReference type="KEGG" id="mbr:MONBRDRAFT_30473"/>
<dbReference type="GO" id="GO:0008483">
    <property type="term" value="F:transaminase activity"/>
    <property type="evidence" value="ECO:0007669"/>
    <property type="project" value="InterPro"/>
</dbReference>
<accession>A9VE21</accession>
<keyword evidence="2 3" id="KW-0663">Pyridoxal phosphate</keyword>
<evidence type="ECO:0000256" key="1">
    <source>
        <dbReference type="ARBA" id="ARBA00008954"/>
    </source>
</evidence>
<dbReference type="InterPro" id="IPR015421">
    <property type="entry name" value="PyrdxlP-dep_Trfase_major"/>
</dbReference>
<dbReference type="InParanoid" id="A9VE21"/>